<sequence length="762" mass="88103">MNWPTSILKNLMRKQSGRFLLVFSFCTLAIAGVIWACADSDDSDYSVFAPEYFVNKQYSPFFYSSYEVYYGLRYAESSNTQYNNIIVNEWDTHFNHQFANVSLQFLLLKATPGQVDSVYRRFTGALKTLPARYPAISTGNVSPKMLTAFYTYLKLAKTCETYAVNDYDSWEKVTPNHAAANLEGTLVGAYNKETDPFIKERLWFQMVRYYYFAKGSDNAKTIKLFDQFKTHFPKNLTYYRTMGYVAGYYYQQKNYALSNYLYSLCYNYTYTLKIPSFWSFHPQNESDWQATLKLAKTPEEKITLWHMLGARYDEGRAIREIIAINPKSEKLDLLLSRLINIREAGTLPIETPPVDSARKADAGNRQLVESIALKNNTAKPYFWNLAAGYLNFLDRNYTTAGKFYAAAKKQLPAGDKMLTAQSKLLDILLYVKNLKKMDATAEVKLVEPLNWLANLRDDKIEVTDLRFNNAISDCNLAISKLYKKQGDHVKAVCFDNSNRDFYADSANVTHLINLLNKPAKTPFEQAMLRYYPIGTDNLYYHQAIMLAYRQQTQKAITWFKKMQPDTTTFLGNPFNGRMIDCHDCDHAAPQKQKFTTLSFLQTLNDMETEIKAGKNLYRNAYLVANAYYNITYYGNARAFYESDVVMPGALSRDYYGDEEKMDDKLTSMRIAIKYYEMARKNAATDEQRARCTFMLGKCALNDIYNDPEFKGANKFADIKASQPVIDAYYNYFAELKGKYNQTVYYKEALKECGYFRDYADKK</sequence>
<reference evidence="1 2" key="1">
    <citation type="submission" date="2024-09" db="EMBL/GenBank/DDBJ databases">
        <authorList>
            <person name="Sun Q."/>
            <person name="Mori K."/>
        </authorList>
    </citation>
    <scope>NUCLEOTIDE SEQUENCE [LARGE SCALE GENOMIC DNA]</scope>
    <source>
        <strain evidence="1 2">NCAIM B.02415</strain>
    </source>
</reference>
<organism evidence="1 2">
    <name type="scientific">Mucilaginibacter angelicae</name>
    <dbReference type="NCBI Taxonomy" id="869718"/>
    <lineage>
        <taxon>Bacteria</taxon>
        <taxon>Pseudomonadati</taxon>
        <taxon>Bacteroidota</taxon>
        <taxon>Sphingobacteriia</taxon>
        <taxon>Sphingobacteriales</taxon>
        <taxon>Sphingobacteriaceae</taxon>
        <taxon>Mucilaginibacter</taxon>
    </lineage>
</organism>
<evidence type="ECO:0000313" key="2">
    <source>
        <dbReference type="Proteomes" id="UP001589828"/>
    </source>
</evidence>
<proteinExistence type="predicted"/>
<dbReference type="RefSeq" id="WP_377024396.1">
    <property type="nucleotide sequence ID" value="NZ_JBHLTS010000064.1"/>
</dbReference>
<dbReference type="EMBL" id="JBHLTS010000064">
    <property type="protein sequence ID" value="MFC0516622.1"/>
    <property type="molecule type" value="Genomic_DNA"/>
</dbReference>
<gene>
    <name evidence="1" type="ORF">ACFFGT_20615</name>
</gene>
<evidence type="ECO:0008006" key="3">
    <source>
        <dbReference type="Google" id="ProtNLM"/>
    </source>
</evidence>
<evidence type="ECO:0000313" key="1">
    <source>
        <dbReference type="EMBL" id="MFC0516622.1"/>
    </source>
</evidence>
<keyword evidence="2" id="KW-1185">Reference proteome</keyword>
<dbReference type="Proteomes" id="UP001589828">
    <property type="component" value="Unassembled WGS sequence"/>
</dbReference>
<comment type="caution">
    <text evidence="1">The sequence shown here is derived from an EMBL/GenBank/DDBJ whole genome shotgun (WGS) entry which is preliminary data.</text>
</comment>
<name>A0ABV6LAX0_9SPHI</name>
<protein>
    <recommendedName>
        <fullName evidence="3">Tetratricopeptide repeat protein</fullName>
    </recommendedName>
</protein>
<accession>A0ABV6LAX0</accession>